<evidence type="ECO:0000313" key="5">
    <source>
        <dbReference type="EMBL" id="BDA65257.1"/>
    </source>
</evidence>
<dbReference type="RefSeq" id="WP_223908105.1">
    <property type="nucleotide sequence ID" value="NZ_AP025017.1"/>
</dbReference>
<dbReference type="EMBL" id="AP025017">
    <property type="protein sequence ID" value="BDA65257.1"/>
    <property type="molecule type" value="Genomic_DNA"/>
</dbReference>
<name>A0ABN6K7K8_9ACTO</name>
<dbReference type="InterPro" id="IPR050313">
    <property type="entry name" value="Carb_Metab_HTH_regulators"/>
</dbReference>
<keyword evidence="1" id="KW-0805">Transcription regulation</keyword>
<keyword evidence="3" id="KW-0804">Transcription</keyword>
<dbReference type="Gene3D" id="3.40.50.1360">
    <property type="match status" value="1"/>
</dbReference>
<feature type="domain" description="HTH deoR-type" evidence="4">
    <location>
        <begin position="3"/>
        <end position="58"/>
    </location>
</feature>
<gene>
    <name evidence="5" type="ORF">MANAM107_20910</name>
</gene>
<dbReference type="InterPro" id="IPR001034">
    <property type="entry name" value="DeoR_HTH"/>
</dbReference>
<dbReference type="Pfam" id="PF00455">
    <property type="entry name" value="DeoRC"/>
    <property type="match status" value="1"/>
</dbReference>
<evidence type="ECO:0000256" key="3">
    <source>
        <dbReference type="ARBA" id="ARBA00023163"/>
    </source>
</evidence>
<dbReference type="InterPro" id="IPR036388">
    <property type="entry name" value="WH-like_DNA-bd_sf"/>
</dbReference>
<dbReference type="InterPro" id="IPR018356">
    <property type="entry name" value="Tscrpt_reg_HTH_DeoR_CS"/>
</dbReference>
<dbReference type="Gene3D" id="1.10.10.10">
    <property type="entry name" value="Winged helix-like DNA-binding domain superfamily/Winged helix DNA-binding domain"/>
    <property type="match status" value="1"/>
</dbReference>
<dbReference type="SMART" id="SM01134">
    <property type="entry name" value="DeoRC"/>
    <property type="match status" value="1"/>
</dbReference>
<dbReference type="InterPro" id="IPR036390">
    <property type="entry name" value="WH_DNA-bd_sf"/>
</dbReference>
<dbReference type="PROSITE" id="PS51000">
    <property type="entry name" value="HTH_DEOR_2"/>
    <property type="match status" value="1"/>
</dbReference>
<organism evidence="5 6">
    <name type="scientific">Actinomyces capricornis</name>
    <dbReference type="NCBI Taxonomy" id="2755559"/>
    <lineage>
        <taxon>Bacteria</taxon>
        <taxon>Bacillati</taxon>
        <taxon>Actinomycetota</taxon>
        <taxon>Actinomycetes</taxon>
        <taxon>Actinomycetales</taxon>
        <taxon>Actinomycetaceae</taxon>
        <taxon>Actinomyces</taxon>
    </lineage>
</organism>
<dbReference type="InterPro" id="IPR037171">
    <property type="entry name" value="NagB/RpiA_transferase-like"/>
</dbReference>
<reference evidence="5 6" key="1">
    <citation type="submission" date="2021-08" db="EMBL/GenBank/DDBJ databases">
        <title>Whole genome sequence of novel Actinomyces species strain MAS-1.</title>
        <authorList>
            <person name="Saito M."/>
            <person name="Kuwahara N."/>
            <person name="Takizawa T."/>
            <person name="Gotouda H."/>
            <person name="Ochiai T."/>
        </authorList>
    </citation>
    <scope>NUCLEOTIDE SEQUENCE [LARGE SCALE GENOMIC DNA]</scope>
    <source>
        <strain evidence="5 6">MAS-1</strain>
    </source>
</reference>
<dbReference type="SMART" id="SM00420">
    <property type="entry name" value="HTH_DEOR"/>
    <property type="match status" value="1"/>
</dbReference>
<sequence>MSRHERLSTILGIIVDEGSVRIDDIIERLGISAATARRDLDLLANQQLITRTRGGANANPTSAELPLRYRTSRMAQEKARIARAAAAMVGPGDCVGLNGGTTTTEIAREIALLPGLTDPDNPVTVITNAVNIASELTVRQCVRVVVTGGVARARSYELTGPLTELILPSITVGTLFLGVEGIDERGTYAQHEGEAAVNAALARTARRVVVVCDHTKLGATAFALICRAADIDLLITDDGAPADQVQALRTAGIEVRLV</sequence>
<keyword evidence="6" id="KW-1185">Reference proteome</keyword>
<dbReference type="Proteomes" id="UP000824496">
    <property type="component" value="Chromosome"/>
</dbReference>
<dbReference type="Pfam" id="PF08220">
    <property type="entry name" value="HTH_DeoR"/>
    <property type="match status" value="1"/>
</dbReference>
<dbReference type="PANTHER" id="PTHR30363">
    <property type="entry name" value="HTH-TYPE TRANSCRIPTIONAL REGULATOR SRLR-RELATED"/>
    <property type="match status" value="1"/>
</dbReference>
<dbReference type="SUPFAM" id="SSF46785">
    <property type="entry name" value="Winged helix' DNA-binding domain"/>
    <property type="match status" value="1"/>
</dbReference>
<accession>A0ABN6K7K8</accession>
<dbReference type="PROSITE" id="PS00894">
    <property type="entry name" value="HTH_DEOR_1"/>
    <property type="match status" value="1"/>
</dbReference>
<dbReference type="InterPro" id="IPR014036">
    <property type="entry name" value="DeoR-like_C"/>
</dbReference>
<protein>
    <submittedName>
        <fullName evidence="5">Transcriptional regulator</fullName>
    </submittedName>
</protein>
<dbReference type="PANTHER" id="PTHR30363:SF44">
    <property type="entry name" value="AGA OPERON TRANSCRIPTIONAL REPRESSOR-RELATED"/>
    <property type="match status" value="1"/>
</dbReference>
<dbReference type="PRINTS" id="PR00037">
    <property type="entry name" value="HTHLACR"/>
</dbReference>
<evidence type="ECO:0000256" key="1">
    <source>
        <dbReference type="ARBA" id="ARBA00023015"/>
    </source>
</evidence>
<proteinExistence type="predicted"/>
<evidence type="ECO:0000313" key="6">
    <source>
        <dbReference type="Proteomes" id="UP000824496"/>
    </source>
</evidence>
<dbReference type="SUPFAM" id="SSF100950">
    <property type="entry name" value="NagB/RpiA/CoA transferase-like"/>
    <property type="match status" value="1"/>
</dbReference>
<keyword evidence="2" id="KW-0238">DNA-binding</keyword>
<evidence type="ECO:0000256" key="2">
    <source>
        <dbReference type="ARBA" id="ARBA00023125"/>
    </source>
</evidence>
<evidence type="ECO:0000259" key="4">
    <source>
        <dbReference type="PROSITE" id="PS51000"/>
    </source>
</evidence>